<keyword evidence="11" id="KW-0325">Glycoprotein</keyword>
<keyword evidence="6" id="KW-0732">Signal</keyword>
<dbReference type="GO" id="GO:0005886">
    <property type="term" value="C:plasma membrane"/>
    <property type="evidence" value="ECO:0007669"/>
    <property type="project" value="UniProtKB-SubCell"/>
</dbReference>
<dbReference type="Pfam" id="PF08263">
    <property type="entry name" value="LRRNT_2"/>
    <property type="match status" value="1"/>
</dbReference>
<dbReference type="Pfam" id="PF00560">
    <property type="entry name" value="LRR_1"/>
    <property type="match status" value="10"/>
</dbReference>
<proteinExistence type="inferred from homology"/>
<keyword evidence="16" id="KW-1185">Reference proteome</keyword>
<evidence type="ECO:0000259" key="14">
    <source>
        <dbReference type="Pfam" id="PF08263"/>
    </source>
</evidence>
<evidence type="ECO:0000256" key="13">
    <source>
        <dbReference type="SAM" id="Phobius"/>
    </source>
</evidence>
<dbReference type="PANTHER" id="PTHR48063">
    <property type="entry name" value="LRR RECEPTOR-LIKE KINASE"/>
    <property type="match status" value="1"/>
</dbReference>
<evidence type="ECO:0000256" key="5">
    <source>
        <dbReference type="ARBA" id="ARBA00022692"/>
    </source>
</evidence>
<keyword evidence="3" id="KW-1003">Cell membrane</keyword>
<feature type="compositionally biased region" description="Polar residues" evidence="12">
    <location>
        <begin position="1308"/>
        <end position="1319"/>
    </location>
</feature>
<comment type="similarity">
    <text evidence="2">Belongs to the RLP family.</text>
</comment>
<dbReference type="FunFam" id="3.80.10.10:FF:000041">
    <property type="entry name" value="LRR receptor-like serine/threonine-protein kinase ERECTA"/>
    <property type="match status" value="1"/>
</dbReference>
<evidence type="ECO:0000256" key="4">
    <source>
        <dbReference type="ARBA" id="ARBA00022614"/>
    </source>
</evidence>
<dbReference type="PROSITE" id="PS51450">
    <property type="entry name" value="LRR"/>
    <property type="match status" value="1"/>
</dbReference>
<evidence type="ECO:0000256" key="8">
    <source>
        <dbReference type="ARBA" id="ARBA00022989"/>
    </source>
</evidence>
<evidence type="ECO:0000256" key="3">
    <source>
        <dbReference type="ARBA" id="ARBA00022475"/>
    </source>
</evidence>
<evidence type="ECO:0000256" key="11">
    <source>
        <dbReference type="ARBA" id="ARBA00023180"/>
    </source>
</evidence>
<dbReference type="Gene3D" id="3.80.10.10">
    <property type="entry name" value="Ribonuclease Inhibitor"/>
    <property type="match status" value="7"/>
</dbReference>
<feature type="region of interest" description="Disordered" evidence="12">
    <location>
        <begin position="1297"/>
        <end position="1319"/>
    </location>
</feature>
<feature type="transmembrane region" description="Helical" evidence="13">
    <location>
        <begin position="633"/>
        <end position="655"/>
    </location>
</feature>
<evidence type="ECO:0000313" key="16">
    <source>
        <dbReference type="Proteomes" id="UP000237347"/>
    </source>
</evidence>
<name>A0AAW0JZW4_QUESU</name>
<keyword evidence="9 13" id="KW-0472">Membrane</keyword>
<dbReference type="FunFam" id="3.80.10.10:FF:000213">
    <property type="entry name" value="Tyrosine-sulfated glycopeptide receptor 1"/>
    <property type="match status" value="1"/>
</dbReference>
<protein>
    <submittedName>
        <fullName evidence="15">Receptor-like protein eix2</fullName>
    </submittedName>
</protein>
<evidence type="ECO:0000256" key="10">
    <source>
        <dbReference type="ARBA" id="ARBA00023170"/>
    </source>
</evidence>
<comment type="subcellular location">
    <subcellularLocation>
        <location evidence="1">Cell membrane</location>
        <topology evidence="1">Single-pass type I membrane protein</topology>
    </subcellularLocation>
</comment>
<keyword evidence="8 13" id="KW-1133">Transmembrane helix</keyword>
<dbReference type="Proteomes" id="UP000237347">
    <property type="component" value="Unassembled WGS sequence"/>
</dbReference>
<feature type="domain" description="Leucine-rich repeat-containing N-terminal plant-type" evidence="14">
    <location>
        <begin position="729"/>
        <end position="765"/>
    </location>
</feature>
<reference evidence="15 16" key="1">
    <citation type="journal article" date="2018" name="Sci. Data">
        <title>The draft genome sequence of cork oak.</title>
        <authorList>
            <person name="Ramos A.M."/>
            <person name="Usie A."/>
            <person name="Barbosa P."/>
            <person name="Barros P.M."/>
            <person name="Capote T."/>
            <person name="Chaves I."/>
            <person name="Simoes F."/>
            <person name="Abreu I."/>
            <person name="Carrasquinho I."/>
            <person name="Faro C."/>
            <person name="Guimaraes J.B."/>
            <person name="Mendonca D."/>
            <person name="Nobrega F."/>
            <person name="Rodrigues L."/>
            <person name="Saibo N.J.M."/>
            <person name="Varela M.C."/>
            <person name="Egas C."/>
            <person name="Matos J."/>
            <person name="Miguel C.M."/>
            <person name="Oliveira M.M."/>
            <person name="Ricardo C.P."/>
            <person name="Goncalves S."/>
        </authorList>
    </citation>
    <scope>NUCLEOTIDE SEQUENCE [LARGE SCALE GENOMIC DNA]</scope>
    <source>
        <strain evidence="16">cv. HL8</strain>
    </source>
</reference>
<evidence type="ECO:0000313" key="15">
    <source>
        <dbReference type="EMBL" id="KAK7831985.1"/>
    </source>
</evidence>
<keyword evidence="4" id="KW-0433">Leucine-rich repeat</keyword>
<dbReference type="SMART" id="SM00369">
    <property type="entry name" value="LRR_TYP"/>
    <property type="match status" value="10"/>
</dbReference>
<evidence type="ECO:0000256" key="6">
    <source>
        <dbReference type="ARBA" id="ARBA00022729"/>
    </source>
</evidence>
<dbReference type="PANTHER" id="PTHR48063:SF29">
    <property type="entry name" value="LRR RECEPTOR-LIKE KINASE FAMILY PROTEIN"/>
    <property type="match status" value="1"/>
</dbReference>
<dbReference type="SUPFAM" id="SSF52058">
    <property type="entry name" value="L domain-like"/>
    <property type="match status" value="1"/>
</dbReference>
<feature type="transmembrane region" description="Helical" evidence="13">
    <location>
        <begin position="693"/>
        <end position="714"/>
    </location>
</feature>
<gene>
    <name evidence="15" type="primary">EIX2_29</name>
    <name evidence="15" type="ORF">CFP56_026793</name>
</gene>
<evidence type="ECO:0000256" key="12">
    <source>
        <dbReference type="SAM" id="MobiDB-lite"/>
    </source>
</evidence>
<dbReference type="SUPFAM" id="SSF52047">
    <property type="entry name" value="RNI-like"/>
    <property type="match status" value="2"/>
</dbReference>
<evidence type="ECO:0000256" key="7">
    <source>
        <dbReference type="ARBA" id="ARBA00022737"/>
    </source>
</evidence>
<evidence type="ECO:0000256" key="2">
    <source>
        <dbReference type="ARBA" id="ARBA00009592"/>
    </source>
</evidence>
<dbReference type="Pfam" id="PF13855">
    <property type="entry name" value="LRR_8"/>
    <property type="match status" value="2"/>
</dbReference>
<dbReference type="InterPro" id="IPR003591">
    <property type="entry name" value="Leu-rich_rpt_typical-subtyp"/>
</dbReference>
<keyword evidence="10" id="KW-0675">Receptor</keyword>
<keyword evidence="7" id="KW-0677">Repeat</keyword>
<evidence type="ECO:0000256" key="9">
    <source>
        <dbReference type="ARBA" id="ARBA00023136"/>
    </source>
</evidence>
<dbReference type="FunFam" id="3.80.10.10:FF:000111">
    <property type="entry name" value="LRR receptor-like serine/threonine-protein kinase ERECTA"/>
    <property type="match status" value="1"/>
</dbReference>
<sequence>MWTFPKQLLIGFKLLICSLLCWSCTCSLVNFIISLKVFPLSTLRHFHGEITEFFQALSECSNSSLEELNLSQNKLIGNIPHSLGNLKRLRELQLYSNAVSGSFPSSIQNLSRLEILFLNDNKMNGTIPESIGQLSELRELHLSGKLLARNLLVFNVTHDWIPPFSLQYVNILDCQLNPTFPAWLRTQKELIEIHLVNTAISDAIPNWLWNLSSQLQVLDLSHNKLMGNLPKSLEFSSLFSVFLDFNHLEGLPPLWPNVTRLYLRSNLLSGPMLIRNSQEMSQLITLDLSDNFLNGSIPSSINELRNLSSLLLSNNYLSGNIDYHWEIMQSLFFIDLSKNNLSGGIPSSMCSLPSLLWLQLSNNNFSGNLSLCLKFVSSESLLALDLGENRLSGTIPKWIGERLSSIKILSLRGNMLFGKIPKQLCGITYIHVLDLAQNNFSGSIPSCFGSLAGYKYFNGTIIEDVTEHMDLVVKVRQYEYYNQISNVNLMDFSKNSLSGEIPTELTNLTLLNLLNLSWNHLTGMIPENIGALRQLESLDLSSNHLSGHIPSSMSSMTFLSHLNLSYNNLFGQIPSSNQFQTFNDPSIYVGNPELYGPPPLPTSVSTPSDRNAEHKDQEDVHVHIDGEDQFEKLWFYLSIALGFIVGFWAVCGSLLMKKSWRHAYFCFADKMKEKLFSGHCSENGTMATLKTTFLFLCFHFLLLSTKFVSLEAIWSNSSAGNNPVGCIEMERQVLLKFKEGLKDPSNGLSSWFGQDCCTWLGVGCNNQTGHVIKLDLKSQPVCNQVAGSVFCKKLTLGGELSPSLLDLKYLNYLDLSYNDFQGIPIPNFIGSLNTIESIGCSNSSLEEVDFSWNMLAGNFPYSLGYFKGSKSLLLSRNTCPIPENIGNLSRLEELDLSYNKMSGTIMEIIGQLTELTQLNLFGNSWEGIISEIHFLILTKLSRLSLSSITNLLVLNVSHNWIPSFDLSLIEADRCQLGPAFPAWLRTQKNLWDITLKNAAILDTIPDWLWNLSSQIYNLDLSHNQLSGDLLGSLKFNLPASIDLSFNLLEGSLPLWTSVTNLYLRNNSFSGEITIKIFQEMPQLFNLDLSMNFLNDSRESYQNGLEKDFFSIVALCLRGNVLCGNIPEELCNCTQIRVLDLGQNSLSGSIPTCLGRLGGYQYLYPTSSSTGTNSNLEHMDLVSKGRQLDYDYPTINTIDLSQNNVSGEIPIELTNLSKLDTLNLSLNHLTGKIPENIGDLQYLETLDLSCNLLSGPIPQSMTSITALSSLNLSYNDLSGQIPTANQFQSFNDPSNYAGNTQLCGPPLPTNCSTPSDGSRT</sequence>
<dbReference type="InterPro" id="IPR032675">
    <property type="entry name" value="LRR_dom_sf"/>
</dbReference>
<dbReference type="InterPro" id="IPR001611">
    <property type="entry name" value="Leu-rich_rpt"/>
</dbReference>
<dbReference type="InterPro" id="IPR013210">
    <property type="entry name" value="LRR_N_plant-typ"/>
</dbReference>
<dbReference type="EMBL" id="PKMF04000432">
    <property type="protein sequence ID" value="KAK7831985.1"/>
    <property type="molecule type" value="Genomic_DNA"/>
</dbReference>
<evidence type="ECO:0000256" key="1">
    <source>
        <dbReference type="ARBA" id="ARBA00004251"/>
    </source>
</evidence>
<dbReference type="InterPro" id="IPR046956">
    <property type="entry name" value="RLP23-like"/>
</dbReference>
<accession>A0AAW0JZW4</accession>
<organism evidence="15 16">
    <name type="scientific">Quercus suber</name>
    <name type="common">Cork oak</name>
    <dbReference type="NCBI Taxonomy" id="58331"/>
    <lineage>
        <taxon>Eukaryota</taxon>
        <taxon>Viridiplantae</taxon>
        <taxon>Streptophyta</taxon>
        <taxon>Embryophyta</taxon>
        <taxon>Tracheophyta</taxon>
        <taxon>Spermatophyta</taxon>
        <taxon>Magnoliopsida</taxon>
        <taxon>eudicotyledons</taxon>
        <taxon>Gunneridae</taxon>
        <taxon>Pentapetalae</taxon>
        <taxon>rosids</taxon>
        <taxon>fabids</taxon>
        <taxon>Fagales</taxon>
        <taxon>Fagaceae</taxon>
        <taxon>Quercus</taxon>
    </lineage>
</organism>
<comment type="caution">
    <text evidence="15">The sequence shown here is derived from an EMBL/GenBank/DDBJ whole genome shotgun (WGS) entry which is preliminary data.</text>
</comment>
<dbReference type="SMART" id="SM00365">
    <property type="entry name" value="LRR_SD22"/>
    <property type="match status" value="6"/>
</dbReference>
<keyword evidence="5 13" id="KW-0812">Transmembrane</keyword>
<dbReference type="FunFam" id="3.80.10.10:FF:000095">
    <property type="entry name" value="LRR receptor-like serine/threonine-protein kinase GSO1"/>
    <property type="match status" value="1"/>
</dbReference>
<dbReference type="PRINTS" id="PR00019">
    <property type="entry name" value="LEURICHRPT"/>
</dbReference>